<dbReference type="PANTHER" id="PTHR24421">
    <property type="entry name" value="NITRATE/NITRITE SENSOR PROTEIN NARX-RELATED"/>
    <property type="match status" value="1"/>
</dbReference>
<dbReference type="InterPro" id="IPR050482">
    <property type="entry name" value="Sensor_HK_TwoCompSys"/>
</dbReference>
<keyword evidence="7" id="KW-0067">ATP-binding</keyword>
<evidence type="ECO:0000256" key="2">
    <source>
        <dbReference type="ARBA" id="ARBA00012438"/>
    </source>
</evidence>
<evidence type="ECO:0000256" key="9">
    <source>
        <dbReference type="PROSITE-ProRule" id="PRU00339"/>
    </source>
</evidence>
<dbReference type="Proteomes" id="UP000295215">
    <property type="component" value="Unassembled WGS sequence"/>
</dbReference>
<dbReference type="SUPFAM" id="SSF55874">
    <property type="entry name" value="ATPase domain of HSP90 chaperone/DNA topoisomerase II/histidine kinase"/>
    <property type="match status" value="1"/>
</dbReference>
<dbReference type="InterPro" id="IPR011990">
    <property type="entry name" value="TPR-like_helical_dom_sf"/>
</dbReference>
<keyword evidence="6 14" id="KW-0418">Kinase</keyword>
<evidence type="ECO:0000259" key="12">
    <source>
        <dbReference type="Pfam" id="PF02518"/>
    </source>
</evidence>
<comment type="catalytic activity">
    <reaction evidence="1">
        <text>ATP + protein L-histidine = ADP + protein N-phospho-L-histidine.</text>
        <dbReference type="EC" id="2.7.13.3"/>
    </reaction>
</comment>
<dbReference type="EC" id="2.7.13.3" evidence="2"/>
<dbReference type="GO" id="GO:0005524">
    <property type="term" value="F:ATP binding"/>
    <property type="evidence" value="ECO:0007669"/>
    <property type="project" value="UniProtKB-KW"/>
</dbReference>
<evidence type="ECO:0000259" key="13">
    <source>
        <dbReference type="Pfam" id="PF07730"/>
    </source>
</evidence>
<dbReference type="Gene3D" id="3.30.565.10">
    <property type="entry name" value="Histidine kinase-like ATPase, C-terminal domain"/>
    <property type="match status" value="1"/>
</dbReference>
<keyword evidence="9" id="KW-0802">TPR repeat</keyword>
<keyword evidence="10" id="KW-0812">Transmembrane</keyword>
<reference evidence="14 15" key="1">
    <citation type="submission" date="2019-03" db="EMBL/GenBank/DDBJ databases">
        <title>Genomic Encyclopedia of Archaeal and Bacterial Type Strains, Phase II (KMG-II): from individual species to whole genera.</title>
        <authorList>
            <person name="Goeker M."/>
        </authorList>
    </citation>
    <scope>NUCLEOTIDE SEQUENCE [LARGE SCALE GENOMIC DNA]</scope>
    <source>
        <strain evidence="14 15">DSM 28213</strain>
    </source>
</reference>
<evidence type="ECO:0000313" key="14">
    <source>
        <dbReference type="EMBL" id="TDS65087.1"/>
    </source>
</evidence>
<keyword evidence="10" id="KW-0472">Membrane</keyword>
<dbReference type="PANTHER" id="PTHR24421:SF10">
    <property type="entry name" value="NITRATE_NITRITE SENSOR PROTEIN NARQ"/>
    <property type="match status" value="1"/>
</dbReference>
<dbReference type="OrthoDB" id="9778366at2"/>
<dbReference type="InterPro" id="IPR003594">
    <property type="entry name" value="HATPase_dom"/>
</dbReference>
<dbReference type="Gene3D" id="1.20.5.1930">
    <property type="match status" value="1"/>
</dbReference>
<dbReference type="GO" id="GO:0046983">
    <property type="term" value="F:protein dimerization activity"/>
    <property type="evidence" value="ECO:0007669"/>
    <property type="project" value="InterPro"/>
</dbReference>
<dbReference type="InterPro" id="IPR036890">
    <property type="entry name" value="HATPase_C_sf"/>
</dbReference>
<keyword evidence="3" id="KW-0597">Phosphoprotein</keyword>
<sequence length="652" mass="76430">MKLYAFLFKNCFFIIFFCSTSIAANFNKLEIKTPVDSIINKYSKNTGEISEEEYKKLVDISYEYSDNMRFEDCENLNFFLLDIFKEDLKRVAMIYHLQGYNFARQRKNKQAESNYIKSAEIRRKIGENLLLNYTLSNLGKVYYDLGDYVKAIESYNEVLEVATKIDNKSTKALGLSGIAIVLSDQKKYNEALKYIRESTDNYQIINDSMGIGRNYYDIGEIKYLMKEKDSALYYFELSKVIGQTHKDELVVSYCLHRLGSIYFEQKKYKEAESYLLQSLARRKEMNYPLEAALSIIDLAKLYKKTQQYDRAATFALEALELSQQTEFLKGQYFATEILSEVYAEQHKFKEALQFYKEFKQIGDSLFSIEKNQKIEEFHTEIQIEKRTNALKLQHAKQKNMLLFICSALAVVAILITVYFLRLRARNKRKYEYRIKQQETEAEKQTLLGVYEERKRISRDVHDDLGSSLSGIKILSEMIFDKTNDPFLKEGHRKLLEMQTEVTQKVRDIIWTLNQENNTLEKLTWYCKSYAEKIMESFEIKTTIKIDSDIPLLEIDDDVRKNFFLCVKEAINNILKHAKASQVQMIFTYNNDIFKVEIRDNGKGFDKNNVKDFKNGIDNMKIRMDVIEGNFEINSDSGGTSVIFSKNIPQNRD</sequence>
<evidence type="ECO:0000256" key="10">
    <source>
        <dbReference type="SAM" id="Phobius"/>
    </source>
</evidence>
<dbReference type="Pfam" id="PF02518">
    <property type="entry name" value="HATPase_c"/>
    <property type="match status" value="1"/>
</dbReference>
<evidence type="ECO:0000256" key="1">
    <source>
        <dbReference type="ARBA" id="ARBA00000085"/>
    </source>
</evidence>
<dbReference type="GO" id="GO:0016020">
    <property type="term" value="C:membrane"/>
    <property type="evidence" value="ECO:0007669"/>
    <property type="project" value="InterPro"/>
</dbReference>
<keyword evidence="15" id="KW-1185">Reference proteome</keyword>
<name>A0A4R7F4V5_9FLAO</name>
<dbReference type="Gene3D" id="1.25.40.10">
    <property type="entry name" value="Tetratricopeptide repeat domain"/>
    <property type="match status" value="2"/>
</dbReference>
<evidence type="ECO:0000256" key="7">
    <source>
        <dbReference type="ARBA" id="ARBA00022840"/>
    </source>
</evidence>
<dbReference type="GO" id="GO:0000155">
    <property type="term" value="F:phosphorelay sensor kinase activity"/>
    <property type="evidence" value="ECO:0007669"/>
    <property type="project" value="InterPro"/>
</dbReference>
<evidence type="ECO:0000256" key="11">
    <source>
        <dbReference type="SAM" id="SignalP"/>
    </source>
</evidence>
<dbReference type="CDD" id="cd16917">
    <property type="entry name" value="HATPase_UhpB-NarQ-NarX-like"/>
    <property type="match status" value="1"/>
</dbReference>
<dbReference type="PROSITE" id="PS50005">
    <property type="entry name" value="TPR"/>
    <property type="match status" value="1"/>
</dbReference>
<feature type="domain" description="Signal transduction histidine kinase subgroup 3 dimerisation and phosphoacceptor" evidence="13">
    <location>
        <begin position="452"/>
        <end position="514"/>
    </location>
</feature>
<keyword evidence="8" id="KW-0902">Two-component regulatory system</keyword>
<dbReference type="PROSITE" id="PS50293">
    <property type="entry name" value="TPR_REGION"/>
    <property type="match status" value="1"/>
</dbReference>
<evidence type="ECO:0000256" key="4">
    <source>
        <dbReference type="ARBA" id="ARBA00022679"/>
    </source>
</evidence>
<proteinExistence type="predicted"/>
<evidence type="ECO:0000256" key="8">
    <source>
        <dbReference type="ARBA" id="ARBA00023012"/>
    </source>
</evidence>
<organism evidence="14 15">
    <name type="scientific">Myroides indicus</name>
    <dbReference type="NCBI Taxonomy" id="1323422"/>
    <lineage>
        <taxon>Bacteria</taxon>
        <taxon>Pseudomonadati</taxon>
        <taxon>Bacteroidota</taxon>
        <taxon>Flavobacteriia</taxon>
        <taxon>Flavobacteriales</taxon>
        <taxon>Flavobacteriaceae</taxon>
        <taxon>Myroides</taxon>
    </lineage>
</organism>
<keyword evidence="5" id="KW-0547">Nucleotide-binding</keyword>
<evidence type="ECO:0000256" key="3">
    <source>
        <dbReference type="ARBA" id="ARBA00022553"/>
    </source>
</evidence>
<feature type="transmembrane region" description="Helical" evidence="10">
    <location>
        <begin position="400"/>
        <end position="420"/>
    </location>
</feature>
<dbReference type="AlphaFoldDB" id="A0A4R7F4V5"/>
<protein>
    <recommendedName>
        <fullName evidence="2">histidine kinase</fullName>
        <ecNumber evidence="2">2.7.13.3</ecNumber>
    </recommendedName>
</protein>
<feature type="signal peptide" evidence="11">
    <location>
        <begin position="1"/>
        <end position="23"/>
    </location>
</feature>
<feature type="repeat" description="TPR" evidence="9">
    <location>
        <begin position="132"/>
        <end position="165"/>
    </location>
</feature>
<dbReference type="SUPFAM" id="SSF48452">
    <property type="entry name" value="TPR-like"/>
    <property type="match status" value="2"/>
</dbReference>
<dbReference type="Pfam" id="PF13424">
    <property type="entry name" value="TPR_12"/>
    <property type="match status" value="2"/>
</dbReference>
<evidence type="ECO:0000313" key="15">
    <source>
        <dbReference type="Proteomes" id="UP000295215"/>
    </source>
</evidence>
<gene>
    <name evidence="14" type="ORF">C8P70_103109</name>
</gene>
<dbReference type="RefSeq" id="WP_133711693.1">
    <property type="nucleotide sequence ID" value="NZ_SOAG01000003.1"/>
</dbReference>
<evidence type="ECO:0000256" key="5">
    <source>
        <dbReference type="ARBA" id="ARBA00022741"/>
    </source>
</evidence>
<dbReference type="InterPro" id="IPR019734">
    <property type="entry name" value="TPR_rpt"/>
</dbReference>
<keyword evidence="10" id="KW-1133">Transmembrane helix</keyword>
<dbReference type="Pfam" id="PF07730">
    <property type="entry name" value="HisKA_3"/>
    <property type="match status" value="1"/>
</dbReference>
<comment type="caution">
    <text evidence="14">The sequence shown here is derived from an EMBL/GenBank/DDBJ whole genome shotgun (WGS) entry which is preliminary data.</text>
</comment>
<dbReference type="SMART" id="SM00028">
    <property type="entry name" value="TPR"/>
    <property type="match status" value="6"/>
</dbReference>
<dbReference type="EMBL" id="SOAG01000003">
    <property type="protein sequence ID" value="TDS65087.1"/>
    <property type="molecule type" value="Genomic_DNA"/>
</dbReference>
<feature type="domain" description="Histidine kinase/HSP90-like ATPase" evidence="12">
    <location>
        <begin position="562"/>
        <end position="644"/>
    </location>
</feature>
<keyword evidence="11" id="KW-0732">Signal</keyword>
<dbReference type="InterPro" id="IPR011712">
    <property type="entry name" value="Sig_transdc_His_kin_sub3_dim/P"/>
</dbReference>
<feature type="chain" id="PRO_5020235219" description="histidine kinase" evidence="11">
    <location>
        <begin position="24"/>
        <end position="652"/>
    </location>
</feature>
<accession>A0A4R7F4V5</accession>
<evidence type="ECO:0000256" key="6">
    <source>
        <dbReference type="ARBA" id="ARBA00022777"/>
    </source>
</evidence>
<keyword evidence="4" id="KW-0808">Transferase</keyword>